<dbReference type="GO" id="GO:0030313">
    <property type="term" value="C:cell envelope"/>
    <property type="evidence" value="ECO:0007669"/>
    <property type="project" value="UniProtKB-SubCell"/>
</dbReference>
<dbReference type="PANTHER" id="PTHR30600:SF10">
    <property type="entry name" value="BLL6722 PROTEIN"/>
    <property type="match status" value="1"/>
</dbReference>
<feature type="non-terminal residue" evidence="7">
    <location>
        <position position="1"/>
    </location>
</feature>
<reference evidence="7" key="2">
    <citation type="journal article" date="2021" name="Microbiome">
        <title>Successional dynamics and alternative stable states in a saline activated sludge microbial community over 9 years.</title>
        <authorList>
            <person name="Wang Y."/>
            <person name="Ye J."/>
            <person name="Ju F."/>
            <person name="Liu L."/>
            <person name="Boyd J.A."/>
            <person name="Deng Y."/>
            <person name="Parks D.H."/>
            <person name="Jiang X."/>
            <person name="Yin X."/>
            <person name="Woodcroft B.J."/>
            <person name="Tyson G.W."/>
            <person name="Hugenholtz P."/>
            <person name="Polz M.F."/>
            <person name="Zhang T."/>
        </authorList>
    </citation>
    <scope>NUCLEOTIDE SEQUENCE</scope>
    <source>
        <strain evidence="7">HKST-UBA01</strain>
    </source>
</reference>
<evidence type="ECO:0000259" key="6">
    <source>
        <dbReference type="Pfam" id="PF13860"/>
    </source>
</evidence>
<dbReference type="NCBIfam" id="TIGR04183">
    <property type="entry name" value="Por_Secre_tail"/>
    <property type="match status" value="1"/>
</dbReference>
<feature type="signal peptide" evidence="4">
    <location>
        <begin position="1"/>
        <end position="25"/>
    </location>
</feature>
<comment type="caution">
    <text evidence="7">The sequence shown here is derived from an EMBL/GenBank/DDBJ whole genome shotgun (WGS) entry which is preliminary data.</text>
</comment>
<evidence type="ECO:0000313" key="7">
    <source>
        <dbReference type="EMBL" id="MCA9730193.1"/>
    </source>
</evidence>
<keyword evidence="2 4" id="KW-0732">Signal</keyword>
<evidence type="ECO:0000256" key="2">
    <source>
        <dbReference type="ARBA" id="ARBA00022729"/>
    </source>
</evidence>
<organism evidence="7 8">
    <name type="scientific">Eiseniibacteriota bacterium</name>
    <dbReference type="NCBI Taxonomy" id="2212470"/>
    <lineage>
        <taxon>Bacteria</taxon>
        <taxon>Candidatus Eiseniibacteriota</taxon>
    </lineage>
</organism>
<dbReference type="Pfam" id="PF13860">
    <property type="entry name" value="FlgD_ig"/>
    <property type="match status" value="1"/>
</dbReference>
<reference evidence="7" key="1">
    <citation type="submission" date="2020-04" db="EMBL/GenBank/DDBJ databases">
        <authorList>
            <person name="Zhang T."/>
        </authorList>
    </citation>
    <scope>NUCLEOTIDE SEQUENCE</scope>
    <source>
        <strain evidence="7">HKST-UBA01</strain>
    </source>
</reference>
<dbReference type="AlphaFoldDB" id="A0A956M3B9"/>
<feature type="chain" id="PRO_5037983064" evidence="4">
    <location>
        <begin position="26"/>
        <end position="507"/>
    </location>
</feature>
<dbReference type="InterPro" id="IPR036909">
    <property type="entry name" value="Cyt_c-like_dom_sf"/>
</dbReference>
<evidence type="ECO:0000256" key="1">
    <source>
        <dbReference type="ARBA" id="ARBA00004196"/>
    </source>
</evidence>
<accession>A0A956M3B9</accession>
<proteinExistence type="predicted"/>
<name>A0A956M3B9_UNCEI</name>
<feature type="domain" description="Di-haem cytochrome c peroxidase" evidence="5">
    <location>
        <begin position="45"/>
        <end position="258"/>
    </location>
</feature>
<comment type="subcellular location">
    <subcellularLocation>
        <location evidence="1">Cell envelope</location>
    </subcellularLocation>
</comment>
<dbReference type="Proteomes" id="UP000697710">
    <property type="component" value="Unassembled WGS sequence"/>
</dbReference>
<dbReference type="InterPro" id="IPR004852">
    <property type="entry name" value="Di-haem_cyt_c_peroxidsae"/>
</dbReference>
<dbReference type="Gene3D" id="1.10.760.10">
    <property type="entry name" value="Cytochrome c-like domain"/>
    <property type="match status" value="2"/>
</dbReference>
<dbReference type="InterPro" id="IPR025965">
    <property type="entry name" value="FlgD/Vpr_Ig-like"/>
</dbReference>
<dbReference type="GO" id="GO:0020037">
    <property type="term" value="F:heme binding"/>
    <property type="evidence" value="ECO:0007669"/>
    <property type="project" value="InterPro"/>
</dbReference>
<dbReference type="InterPro" id="IPR051395">
    <property type="entry name" value="Cytochrome_c_Peroxidase/MauG"/>
</dbReference>
<evidence type="ECO:0000313" key="8">
    <source>
        <dbReference type="Proteomes" id="UP000697710"/>
    </source>
</evidence>
<evidence type="ECO:0000259" key="5">
    <source>
        <dbReference type="Pfam" id="PF03150"/>
    </source>
</evidence>
<dbReference type="InterPro" id="IPR026444">
    <property type="entry name" value="Secre_tail"/>
</dbReference>
<dbReference type="Gene3D" id="2.60.40.4070">
    <property type="match status" value="1"/>
</dbReference>
<dbReference type="PANTHER" id="PTHR30600">
    <property type="entry name" value="CYTOCHROME C PEROXIDASE-RELATED"/>
    <property type="match status" value="1"/>
</dbReference>
<dbReference type="Pfam" id="PF03150">
    <property type="entry name" value="CCP_MauG"/>
    <property type="match status" value="1"/>
</dbReference>
<keyword evidence="3" id="KW-0560">Oxidoreductase</keyword>
<dbReference type="EMBL" id="JAGQHR010001035">
    <property type="protein sequence ID" value="MCA9730193.1"/>
    <property type="molecule type" value="Genomic_DNA"/>
</dbReference>
<evidence type="ECO:0000256" key="4">
    <source>
        <dbReference type="SAM" id="SignalP"/>
    </source>
</evidence>
<gene>
    <name evidence="7" type="ORF">KC729_21090</name>
</gene>
<protein>
    <submittedName>
        <fullName evidence="7">T9SS type A sorting domain-containing protein</fullName>
    </submittedName>
</protein>
<sequence length="507" mass="54405">KLRIPSTLYALAVLAALLSVHASFAQEELPPVPEPAENPITEPKRILGKLLFWEEQLSSDNTMACGSCHRHQDGSVDPRVGQHPGADGVFGTEDDIFGSPGIRRQDAAGQPIFDDIFGFGVQSTPRASIGIVGNQWAPLIFWDGRAGSEFRDPQTGDVVIAAGGALENQAVTPILSDVEMAHENRTWDEVIAKLAAATPLALASDLPPDMEAALVGDPSYADLFADAFGTSEITAARIGMAIATYERTVVPDQTPWDLHTMTPAQSRGLITFLGNVCTTCHASPQFTNNSFRNIGLRDPDDDGGRFGVTHDPSDRGRFKVPSLRNVGLRDRLMHTGHITDVGDAIQFYRGIGHMHFTDNQDPLVLGGVNIPESAVADLRDFVENALTDPRAAAGTFPFDRPTLFSESVAGVPATSPESLLLACAPNPFRSRTTIRYANQTPGPVEVALYDASGALVRRVVSVARTAGEHAIEWDGLTNQGRRAPAGTYFARVATKEGAAAIRLIRVD</sequence>
<dbReference type="SUPFAM" id="SSF46626">
    <property type="entry name" value="Cytochrome c"/>
    <property type="match status" value="2"/>
</dbReference>
<evidence type="ECO:0000256" key="3">
    <source>
        <dbReference type="ARBA" id="ARBA00023002"/>
    </source>
</evidence>
<dbReference type="GO" id="GO:0009055">
    <property type="term" value="F:electron transfer activity"/>
    <property type="evidence" value="ECO:0007669"/>
    <property type="project" value="InterPro"/>
</dbReference>
<dbReference type="GO" id="GO:0004130">
    <property type="term" value="F:cytochrome-c peroxidase activity"/>
    <property type="evidence" value="ECO:0007669"/>
    <property type="project" value="TreeGrafter"/>
</dbReference>
<feature type="domain" description="FlgD/Vpr Ig-like" evidence="6">
    <location>
        <begin position="444"/>
        <end position="495"/>
    </location>
</feature>